<dbReference type="NCBIfam" id="NF041175">
    <property type="entry name" value="RNAseHI_Thmprot"/>
    <property type="match status" value="1"/>
</dbReference>
<dbReference type="KEGG" id="iho:Igni_1153"/>
<dbReference type="EMBL" id="CP000816">
    <property type="protein sequence ID" value="ABU82330.1"/>
    <property type="molecule type" value="Genomic_DNA"/>
</dbReference>
<organism evidence="2 3">
    <name type="scientific">Ignicoccus hospitalis (strain KIN4/I / DSM 18386 / JCM 14125)</name>
    <dbReference type="NCBI Taxonomy" id="453591"/>
    <lineage>
        <taxon>Archaea</taxon>
        <taxon>Thermoproteota</taxon>
        <taxon>Thermoprotei</taxon>
        <taxon>Desulfurococcales</taxon>
        <taxon>Desulfurococcaceae</taxon>
        <taxon>Ignicoccus</taxon>
    </lineage>
</organism>
<dbReference type="InterPro" id="IPR002156">
    <property type="entry name" value="RNaseH_domain"/>
</dbReference>
<dbReference type="InterPro" id="IPR036397">
    <property type="entry name" value="RNaseH_sf"/>
</dbReference>
<dbReference type="Gene3D" id="3.30.420.10">
    <property type="entry name" value="Ribonuclease H-like superfamily/Ribonuclease H"/>
    <property type="match status" value="1"/>
</dbReference>
<accession>A8ABM8</accession>
<dbReference type="eggNOG" id="arCOG02942">
    <property type="taxonomic scope" value="Archaea"/>
</dbReference>
<dbReference type="PANTHER" id="PTHR46387:SF2">
    <property type="entry name" value="RIBONUCLEASE HI"/>
    <property type="match status" value="1"/>
</dbReference>
<dbReference type="STRING" id="453591.Igni_1153"/>
<dbReference type="PANTHER" id="PTHR46387">
    <property type="entry name" value="POLYNUCLEOTIDYL TRANSFERASE, RIBONUCLEASE H-LIKE SUPERFAMILY PROTEIN"/>
    <property type="match status" value="1"/>
</dbReference>
<dbReference type="GO" id="GO:0003676">
    <property type="term" value="F:nucleic acid binding"/>
    <property type="evidence" value="ECO:0007669"/>
    <property type="project" value="InterPro"/>
</dbReference>
<dbReference type="CDD" id="cd09279">
    <property type="entry name" value="RNase_HI_like"/>
    <property type="match status" value="1"/>
</dbReference>
<protein>
    <submittedName>
        <fullName evidence="2">Ribonuclease H</fullName>
    </submittedName>
</protein>
<evidence type="ECO:0000313" key="2">
    <source>
        <dbReference type="EMBL" id="ABU82330.1"/>
    </source>
</evidence>
<dbReference type="Proteomes" id="UP000000262">
    <property type="component" value="Chromosome"/>
</dbReference>
<dbReference type="AlphaFoldDB" id="A8ABM8"/>
<dbReference type="Pfam" id="PF13456">
    <property type="entry name" value="RVT_3"/>
    <property type="match status" value="1"/>
</dbReference>
<evidence type="ECO:0000313" key="3">
    <source>
        <dbReference type="Proteomes" id="UP000000262"/>
    </source>
</evidence>
<dbReference type="PROSITE" id="PS50879">
    <property type="entry name" value="RNASE_H_1"/>
    <property type="match status" value="1"/>
</dbReference>
<dbReference type="GO" id="GO:0004523">
    <property type="term" value="F:RNA-DNA hybrid ribonuclease activity"/>
    <property type="evidence" value="ECO:0007669"/>
    <property type="project" value="InterPro"/>
</dbReference>
<dbReference type="HOGENOM" id="CLU_095977_0_0_2"/>
<dbReference type="PhylomeDB" id="A8ABM8"/>
<feature type="domain" description="RNase H type-1" evidence="1">
    <location>
        <begin position="5"/>
        <end position="144"/>
    </location>
</feature>
<dbReference type="InterPro" id="IPR053576">
    <property type="entry name" value="RNase_HI-like"/>
</dbReference>
<sequence>MSGGKSRRLELYFDGLCEPVNPGGVATYGFVVKEGGKVLCSGKGLVGVGARGDDVTNNVAEYTALIKALECLLEKGLEGAEVVVKGDSQLAIRQLRGEYKVRSPRIAPLYKRAKELLSKFKAELQWVPRELNEEADALSREAFREYLEANKEEFERYYLKSSR</sequence>
<gene>
    <name evidence="2" type="ordered locus">Igni_1153</name>
</gene>
<dbReference type="SUPFAM" id="SSF53098">
    <property type="entry name" value="Ribonuclease H-like"/>
    <property type="match status" value="1"/>
</dbReference>
<reference evidence="2 3" key="1">
    <citation type="journal article" date="2008" name="Genome Biol.">
        <title>A genomic analysis of the archaeal system Ignicoccus hospitalis-Nanoarchaeum equitans.</title>
        <authorList>
            <person name="Podar M."/>
            <person name="Anderson I."/>
            <person name="Makarova K.S."/>
            <person name="Elkins J.G."/>
            <person name="Ivanova N."/>
            <person name="Wall M.A."/>
            <person name="Lykidis A."/>
            <person name="Mavromatis K."/>
            <person name="Sun H."/>
            <person name="Hudson M.E."/>
            <person name="Chen W."/>
            <person name="Deciu C."/>
            <person name="Hutchison D."/>
            <person name="Eads J.R."/>
            <person name="Anderson A."/>
            <person name="Fernandes F."/>
            <person name="Szeto E."/>
            <person name="Lapidus A."/>
            <person name="Kyrpides N.C."/>
            <person name="Saier M.H.Jr."/>
            <person name="Richardson P.M."/>
            <person name="Rachel R."/>
            <person name="Huber H."/>
            <person name="Eisen J.A."/>
            <person name="Koonin E.V."/>
            <person name="Keller M."/>
            <person name="Stetter K.O."/>
        </authorList>
    </citation>
    <scope>NUCLEOTIDE SEQUENCE [LARGE SCALE GENOMIC DNA]</scope>
    <source>
        <strain evidence="3">KIN4/I / DSM 18386 / JCM 14125</strain>
    </source>
</reference>
<dbReference type="InterPro" id="IPR012337">
    <property type="entry name" value="RNaseH-like_sf"/>
</dbReference>
<evidence type="ECO:0000259" key="1">
    <source>
        <dbReference type="PROSITE" id="PS50879"/>
    </source>
</evidence>
<keyword evidence="3" id="KW-1185">Reference proteome</keyword>
<name>A8ABM8_IGNH4</name>
<proteinExistence type="predicted"/>